<organism evidence="2 3">
    <name type="scientific">Acrobeloides nanus</name>
    <dbReference type="NCBI Taxonomy" id="290746"/>
    <lineage>
        <taxon>Eukaryota</taxon>
        <taxon>Metazoa</taxon>
        <taxon>Ecdysozoa</taxon>
        <taxon>Nematoda</taxon>
        <taxon>Chromadorea</taxon>
        <taxon>Rhabditida</taxon>
        <taxon>Tylenchina</taxon>
        <taxon>Cephalobomorpha</taxon>
        <taxon>Cephaloboidea</taxon>
        <taxon>Cephalobidae</taxon>
        <taxon>Acrobeloides</taxon>
    </lineage>
</organism>
<dbReference type="AlphaFoldDB" id="A0A914CPC4"/>
<accession>A0A914CPC4</accession>
<proteinExistence type="predicted"/>
<evidence type="ECO:0000313" key="3">
    <source>
        <dbReference type="WBParaSite" id="ACRNAN_scaffold13010.g13199.t1"/>
    </source>
</evidence>
<dbReference type="WBParaSite" id="ACRNAN_scaffold13010.g13199.t1">
    <property type="protein sequence ID" value="ACRNAN_scaffold13010.g13199.t1"/>
    <property type="gene ID" value="ACRNAN_scaffold13010.g13199"/>
</dbReference>
<evidence type="ECO:0000256" key="1">
    <source>
        <dbReference type="SAM" id="MobiDB-lite"/>
    </source>
</evidence>
<feature type="compositionally biased region" description="Basic and acidic residues" evidence="1">
    <location>
        <begin position="102"/>
        <end position="127"/>
    </location>
</feature>
<dbReference type="Proteomes" id="UP000887540">
    <property type="component" value="Unplaced"/>
</dbReference>
<reference evidence="3" key="1">
    <citation type="submission" date="2022-11" db="UniProtKB">
        <authorList>
            <consortium name="WormBaseParasite"/>
        </authorList>
    </citation>
    <scope>IDENTIFICATION</scope>
</reference>
<keyword evidence="2" id="KW-1185">Reference proteome</keyword>
<protein>
    <submittedName>
        <fullName evidence="3">Uncharacterized protein</fullName>
    </submittedName>
</protein>
<evidence type="ECO:0000313" key="2">
    <source>
        <dbReference type="Proteomes" id="UP000887540"/>
    </source>
</evidence>
<sequence>MLVALALQHACCKKMLEGKYTSFASRACNKNEACYPSYDLEWLAVMYGVIANVPTVSPNNIQHKIEMRSLSKMWKNGEFRFIITKQFNNLVQPQSMKPHRVNTPEKKLTESRKKVIAEESSNEKDEYSAVNPTSYSRDSFLLNDILGIKAILWKNEVQKVSYN</sequence>
<name>A0A914CPC4_9BILA</name>
<feature type="region of interest" description="Disordered" evidence="1">
    <location>
        <begin position="95"/>
        <end position="131"/>
    </location>
</feature>